<dbReference type="GeneID" id="83626395"/>
<gene>
    <name evidence="2" type="ORF">KEBURONENSIS_01147</name>
    <name evidence="1" type="ORF">KEBURONENSIS_01220</name>
</gene>
<dbReference type="EMBL" id="FXUV01000017">
    <property type="protein sequence ID" value="SMQ12209.1"/>
    <property type="molecule type" value="Genomic_DNA"/>
</dbReference>
<name>A0A238TAB1_9NEIS</name>
<dbReference type="Proteomes" id="UP000215450">
    <property type="component" value="Unassembled WGS sequence"/>
</dbReference>
<protein>
    <submittedName>
        <fullName evidence="2">Uncharacterized protein</fullName>
    </submittedName>
</protein>
<evidence type="ECO:0000313" key="3">
    <source>
        <dbReference type="Proteomes" id="UP000215450"/>
    </source>
</evidence>
<accession>A0A238TAB1</accession>
<evidence type="ECO:0000313" key="2">
    <source>
        <dbReference type="EMBL" id="SNB65616.1"/>
    </source>
</evidence>
<reference evidence="2 3" key="2">
    <citation type="submission" date="2017-06" db="EMBL/GenBank/DDBJ databases">
        <authorList>
            <person name="Kim H.J."/>
            <person name="Triplett B.A."/>
        </authorList>
    </citation>
    <scope>NUCLEOTIDE SEQUENCE [LARGE SCALE GENOMIC DNA]</scope>
    <source>
        <strain evidence="2">Kingella_eburonensis</strain>
    </source>
</reference>
<dbReference type="AlphaFoldDB" id="A0A238TAB1"/>
<dbReference type="EMBL" id="FXUV02000019">
    <property type="protein sequence ID" value="SNB65616.1"/>
    <property type="molecule type" value="Genomic_DNA"/>
</dbReference>
<sequence>MEHLLTILKKGMVVVGDVLGNPRPYLDLDNGFMQDRQALQQDVDNTVRTLNEQIYHGQQKYSAPCER</sequence>
<reference evidence="1" key="1">
    <citation type="submission" date="2017-05" db="EMBL/GenBank/DDBJ databases">
        <authorList>
            <person name="Song R."/>
            <person name="Chenine A.L."/>
            <person name="Ruprecht R.M."/>
        </authorList>
    </citation>
    <scope>NUCLEOTIDE SEQUENCE</scope>
    <source>
        <strain evidence="1">Kingella_eburonensis</strain>
    </source>
</reference>
<evidence type="ECO:0000313" key="1">
    <source>
        <dbReference type="EMBL" id="SMQ12209.1"/>
    </source>
</evidence>
<dbReference type="RefSeq" id="WP_143445705.1">
    <property type="nucleotide sequence ID" value="NZ_CCNJ01000020.1"/>
</dbReference>
<organism evidence="2 3">
    <name type="scientific">Kingella negevensis</name>
    <dbReference type="NCBI Taxonomy" id="1522312"/>
    <lineage>
        <taxon>Bacteria</taxon>
        <taxon>Pseudomonadati</taxon>
        <taxon>Pseudomonadota</taxon>
        <taxon>Betaproteobacteria</taxon>
        <taxon>Neisseriales</taxon>
        <taxon>Neisseriaceae</taxon>
        <taxon>Kingella</taxon>
    </lineage>
</organism>
<proteinExistence type="predicted"/>
<keyword evidence="3" id="KW-1185">Reference proteome</keyword>
<dbReference type="STRING" id="1522312.GCA_900177895_00037"/>